<dbReference type="KEGG" id="msil:METEAL_05740"/>
<evidence type="ECO:0000256" key="1">
    <source>
        <dbReference type="SAM" id="SignalP"/>
    </source>
</evidence>
<keyword evidence="1" id="KW-0732">Signal</keyword>
<reference evidence="3" key="1">
    <citation type="journal article" date="2023" name="Int. J. Syst. Evol. Microbiol.">
        <title>Mesoterricola silvestris gen. nov., sp. nov., Mesoterricola sediminis sp. nov., Geothrix oryzae sp. nov., Geothrix edaphica sp. nov., Geothrix rubra sp. nov., and Geothrix limicola sp. nov., six novel members of Acidobacteriota isolated from soils.</title>
        <authorList>
            <person name="Itoh H."/>
            <person name="Sugisawa Y."/>
            <person name="Mise K."/>
            <person name="Xu Z."/>
            <person name="Kuniyasu M."/>
            <person name="Ushijima N."/>
            <person name="Kawano K."/>
            <person name="Kobayashi E."/>
            <person name="Shiratori Y."/>
            <person name="Masuda Y."/>
            <person name="Senoo K."/>
        </authorList>
    </citation>
    <scope>NUCLEOTIDE SEQUENCE [LARGE SCALE GENOMIC DNA]</scope>
    <source>
        <strain evidence="3">W79</strain>
    </source>
</reference>
<dbReference type="AlphaFoldDB" id="A0AA48GNS1"/>
<gene>
    <name evidence="2" type="ORF">METEAL_05740</name>
</gene>
<sequence>MISIKAALMALCTAGALSAQGAVDLNGLASAAKRFASQGLQGTHSPADLDLRLVRGDNGGNPAYLMSRAADVQRWTLFYEARYPVPEEAVAPAPRPRSASVKCTKGLFSDFLLSKSSIPACKSMENTWVAVNLDSAIAGLNANGYVRGFSQVETKRPDAPGYPDELVYVFTCPWERAKVAISGNTGALAWYQMY</sequence>
<protein>
    <submittedName>
        <fullName evidence="2">Uncharacterized protein</fullName>
    </submittedName>
</protein>
<evidence type="ECO:0000313" key="2">
    <source>
        <dbReference type="EMBL" id="BDU71400.1"/>
    </source>
</evidence>
<feature type="chain" id="PRO_5041414763" evidence="1">
    <location>
        <begin position="22"/>
        <end position="194"/>
    </location>
</feature>
<dbReference type="EMBL" id="AP027080">
    <property type="protein sequence ID" value="BDU71400.1"/>
    <property type="molecule type" value="Genomic_DNA"/>
</dbReference>
<keyword evidence="3" id="KW-1185">Reference proteome</keyword>
<organism evidence="2 3">
    <name type="scientific">Mesoterricola silvestris</name>
    <dbReference type="NCBI Taxonomy" id="2927979"/>
    <lineage>
        <taxon>Bacteria</taxon>
        <taxon>Pseudomonadati</taxon>
        <taxon>Acidobacteriota</taxon>
        <taxon>Holophagae</taxon>
        <taxon>Holophagales</taxon>
        <taxon>Holophagaceae</taxon>
        <taxon>Mesoterricola</taxon>
    </lineage>
</organism>
<feature type="signal peptide" evidence="1">
    <location>
        <begin position="1"/>
        <end position="21"/>
    </location>
</feature>
<proteinExistence type="predicted"/>
<accession>A0AA48GNS1</accession>
<evidence type="ECO:0000313" key="3">
    <source>
        <dbReference type="Proteomes" id="UP001238179"/>
    </source>
</evidence>
<dbReference type="RefSeq" id="WP_316414289.1">
    <property type="nucleotide sequence ID" value="NZ_AP027080.1"/>
</dbReference>
<dbReference type="Proteomes" id="UP001238179">
    <property type="component" value="Chromosome"/>
</dbReference>
<name>A0AA48GNS1_9BACT</name>